<feature type="region of interest" description="Disordered" evidence="1">
    <location>
        <begin position="37"/>
        <end position="142"/>
    </location>
</feature>
<organism evidence="2 3">
    <name type="scientific">Mycena belliarum</name>
    <dbReference type="NCBI Taxonomy" id="1033014"/>
    <lineage>
        <taxon>Eukaryota</taxon>
        <taxon>Fungi</taxon>
        <taxon>Dikarya</taxon>
        <taxon>Basidiomycota</taxon>
        <taxon>Agaricomycotina</taxon>
        <taxon>Agaricomycetes</taxon>
        <taxon>Agaricomycetidae</taxon>
        <taxon>Agaricales</taxon>
        <taxon>Marasmiineae</taxon>
        <taxon>Mycenaceae</taxon>
        <taxon>Mycena</taxon>
    </lineage>
</organism>
<accession>A0AAD6TW04</accession>
<dbReference type="Gene3D" id="3.60.130.30">
    <property type="match status" value="1"/>
</dbReference>
<proteinExistence type="predicted"/>
<dbReference type="EMBL" id="JARJCN010000067">
    <property type="protein sequence ID" value="KAJ7078298.1"/>
    <property type="molecule type" value="Genomic_DNA"/>
</dbReference>
<keyword evidence="3" id="KW-1185">Reference proteome</keyword>
<dbReference type="Proteomes" id="UP001222325">
    <property type="component" value="Unassembled WGS sequence"/>
</dbReference>
<protein>
    <submittedName>
        <fullName evidence="2">Uncharacterized protein</fullName>
    </submittedName>
</protein>
<evidence type="ECO:0000313" key="3">
    <source>
        <dbReference type="Proteomes" id="UP001222325"/>
    </source>
</evidence>
<comment type="caution">
    <text evidence="2">The sequence shown here is derived from an EMBL/GenBank/DDBJ whole genome shotgun (WGS) entry which is preliminary data.</text>
</comment>
<evidence type="ECO:0000313" key="2">
    <source>
        <dbReference type="EMBL" id="KAJ7078298.1"/>
    </source>
</evidence>
<feature type="compositionally biased region" description="Basic and acidic residues" evidence="1">
    <location>
        <begin position="108"/>
        <end position="118"/>
    </location>
</feature>
<feature type="compositionally biased region" description="Basic residues" evidence="1">
    <location>
        <begin position="119"/>
        <end position="133"/>
    </location>
</feature>
<name>A0AAD6TW04_9AGAR</name>
<gene>
    <name evidence="2" type="ORF">B0H15DRAFT_804898</name>
</gene>
<feature type="compositionally biased region" description="Acidic residues" evidence="1">
    <location>
        <begin position="45"/>
        <end position="62"/>
    </location>
</feature>
<sequence>MLWKPQGRKTRRGTVFSPYTLVTPIASPDFDFAPLLAQSIGQEASDADEADHDSEGDIDDIPGDTTAPSDPLNDVDEVYPPPGPPDPWNEVDDLPERQPSPPHKRRRTAVDDMHEGKKPLTHSHRNRKTKRAKSFAAQGHAPRATTITSHVRIPLVTPLRQAIDACTLPVAHGAYGAKVTDAAERWGSKKKRTLDELVQLGFQVVEWNGYDARPLVDAQGRIFAVLVGQPRDPGWAEAVDRAYRDITAEGIAAAFPTTMLKHRRVGLSYGKGQCVPSRLLNPKYDAMLDRLLGNAAINRMATFASAAFCLWAPRLYKYYWDHKEALHRHLPHLRTNFPRSVFSCAAFNFGPNVWTFRHRDVQNVPFGWCAIQAAGPFDPKKGGHLVLWDLKLAVEFPPGALILVPSATVSHSNIPVQDGDCRISFTQFTAGGLMRFVDNGFRTESQLAAEDPDEYERLAKLKETRWEMGLALLSTVDELLERAPD</sequence>
<dbReference type="AlphaFoldDB" id="A0AAD6TW04"/>
<reference evidence="2" key="1">
    <citation type="submission" date="2023-03" db="EMBL/GenBank/DDBJ databases">
        <title>Massive genome expansion in bonnet fungi (Mycena s.s.) driven by repeated elements and novel gene families across ecological guilds.</title>
        <authorList>
            <consortium name="Lawrence Berkeley National Laboratory"/>
            <person name="Harder C.B."/>
            <person name="Miyauchi S."/>
            <person name="Viragh M."/>
            <person name="Kuo A."/>
            <person name="Thoen E."/>
            <person name="Andreopoulos B."/>
            <person name="Lu D."/>
            <person name="Skrede I."/>
            <person name="Drula E."/>
            <person name="Henrissat B."/>
            <person name="Morin E."/>
            <person name="Kohler A."/>
            <person name="Barry K."/>
            <person name="LaButti K."/>
            <person name="Morin E."/>
            <person name="Salamov A."/>
            <person name="Lipzen A."/>
            <person name="Mereny Z."/>
            <person name="Hegedus B."/>
            <person name="Baldrian P."/>
            <person name="Stursova M."/>
            <person name="Weitz H."/>
            <person name="Taylor A."/>
            <person name="Grigoriev I.V."/>
            <person name="Nagy L.G."/>
            <person name="Martin F."/>
            <person name="Kauserud H."/>
        </authorList>
    </citation>
    <scope>NUCLEOTIDE SEQUENCE</scope>
    <source>
        <strain evidence="2">CBHHK173m</strain>
    </source>
</reference>
<evidence type="ECO:0000256" key="1">
    <source>
        <dbReference type="SAM" id="MobiDB-lite"/>
    </source>
</evidence>